<dbReference type="PATRIC" id="fig|156976.3.peg.2261"/>
<feature type="compositionally biased region" description="Basic and acidic residues" evidence="2">
    <location>
        <begin position="1"/>
        <end position="10"/>
    </location>
</feature>
<dbReference type="Proteomes" id="UP000060016">
    <property type="component" value="Chromosome"/>
</dbReference>
<dbReference type="InterPro" id="IPR000740">
    <property type="entry name" value="GrpE"/>
</dbReference>
<sequence>MTRGFRDGDLHVNTPPPRPQQQLPDEVSARTLLDKLNNQVDNMRANMRTLETSMLTEFRQLSEYVTAKLDEGTTEPLLDDDPRDTAIRALETARMDIISKTLAPAAKVVVDLLKHTEDGLKQDLSDLTPQQAQQQTRDMYEYFEQQLQDLLRVLGFADVKAKPGDAFDRKLHKTVRRVETSDASLNDTIHSVLAPGFGHPGAQNTAIPAQVAVYRYVASASESPQTDK</sequence>
<dbReference type="AlphaFoldDB" id="A0A0K1RDT6"/>
<organism evidence="3 4">
    <name type="scientific">Corynebacterium riegelii</name>
    <dbReference type="NCBI Taxonomy" id="156976"/>
    <lineage>
        <taxon>Bacteria</taxon>
        <taxon>Bacillati</taxon>
        <taxon>Actinomycetota</taxon>
        <taxon>Actinomycetes</taxon>
        <taxon>Mycobacteriales</taxon>
        <taxon>Corynebacteriaceae</taxon>
        <taxon>Corynebacterium</taxon>
    </lineage>
</organism>
<keyword evidence="1" id="KW-0175">Coiled coil</keyword>
<dbReference type="GO" id="GO:0006457">
    <property type="term" value="P:protein folding"/>
    <property type="evidence" value="ECO:0007669"/>
    <property type="project" value="InterPro"/>
</dbReference>
<evidence type="ECO:0000256" key="2">
    <source>
        <dbReference type="SAM" id="MobiDB-lite"/>
    </source>
</evidence>
<name>A0A0K1RDT6_9CORY</name>
<evidence type="ECO:0000313" key="3">
    <source>
        <dbReference type="EMBL" id="AKV59595.1"/>
    </source>
</evidence>
<dbReference type="GO" id="GO:0000774">
    <property type="term" value="F:adenyl-nucleotide exchange factor activity"/>
    <property type="evidence" value="ECO:0007669"/>
    <property type="project" value="InterPro"/>
</dbReference>
<keyword evidence="4" id="KW-1185">Reference proteome</keyword>
<dbReference type="Pfam" id="PF01025">
    <property type="entry name" value="GrpE"/>
    <property type="match status" value="1"/>
</dbReference>
<dbReference type="GO" id="GO:0042803">
    <property type="term" value="F:protein homodimerization activity"/>
    <property type="evidence" value="ECO:0007669"/>
    <property type="project" value="InterPro"/>
</dbReference>
<dbReference type="STRING" id="156976.AK829_11220"/>
<evidence type="ECO:0000313" key="4">
    <source>
        <dbReference type="Proteomes" id="UP000060016"/>
    </source>
</evidence>
<gene>
    <name evidence="3" type="ORF">AK829_11220</name>
</gene>
<accession>A0A0K1RDT6</accession>
<reference evidence="3 4" key="1">
    <citation type="submission" date="2015-08" db="EMBL/GenBank/DDBJ databases">
        <authorList>
            <person name="Babu N.S."/>
            <person name="Beckwith C.J."/>
            <person name="Beseler K.G."/>
            <person name="Brison A."/>
            <person name="Carone J.V."/>
            <person name="Caskin T.P."/>
            <person name="Diamond M."/>
            <person name="Durham M.E."/>
            <person name="Foxe J.M."/>
            <person name="Go M."/>
            <person name="Henderson B.A."/>
            <person name="Jones I.B."/>
            <person name="McGettigan J.A."/>
            <person name="Micheletti S.J."/>
            <person name="Nasrallah M.E."/>
            <person name="Ortiz D."/>
            <person name="Piller C.R."/>
            <person name="Privatt S.R."/>
            <person name="Schneider S.L."/>
            <person name="Sharp S."/>
            <person name="Smith T.C."/>
            <person name="Stanton J.D."/>
            <person name="Ullery H.E."/>
            <person name="Wilson R.J."/>
            <person name="Serrano M.G."/>
            <person name="Buck G."/>
            <person name="Lee V."/>
            <person name="Wang Y."/>
            <person name="Carvalho R."/>
            <person name="Voegtly L."/>
            <person name="Shi R."/>
            <person name="Duckworth R."/>
            <person name="Johnson A."/>
            <person name="Loviza R."/>
            <person name="Walstead R."/>
            <person name="Shah Z."/>
            <person name="Kiflezghi M."/>
            <person name="Wade K."/>
            <person name="Ball S.L."/>
            <person name="Bradley K.W."/>
            <person name="Asai D.J."/>
            <person name="Bowman C.A."/>
            <person name="Russell D.A."/>
            <person name="Pope W.H."/>
            <person name="Jacobs-Sera D."/>
            <person name="Hendrix R.W."/>
            <person name="Hatfull G.F."/>
        </authorList>
    </citation>
    <scope>NUCLEOTIDE SEQUENCE [LARGE SCALE GENOMIC DNA]</scope>
    <source>
        <strain evidence="3 4">PUDD_83A45</strain>
    </source>
</reference>
<dbReference type="RefSeq" id="WP_052205951.1">
    <property type="nucleotide sequence ID" value="NZ_CP012342.1"/>
</dbReference>
<evidence type="ECO:0008006" key="5">
    <source>
        <dbReference type="Google" id="ProtNLM"/>
    </source>
</evidence>
<feature type="region of interest" description="Disordered" evidence="2">
    <location>
        <begin position="1"/>
        <end position="24"/>
    </location>
</feature>
<dbReference type="EMBL" id="CP012342">
    <property type="protein sequence ID" value="AKV59595.1"/>
    <property type="molecule type" value="Genomic_DNA"/>
</dbReference>
<proteinExistence type="predicted"/>
<evidence type="ECO:0000256" key="1">
    <source>
        <dbReference type="SAM" id="Coils"/>
    </source>
</evidence>
<dbReference type="GO" id="GO:0051087">
    <property type="term" value="F:protein-folding chaperone binding"/>
    <property type="evidence" value="ECO:0007669"/>
    <property type="project" value="InterPro"/>
</dbReference>
<feature type="coiled-coil region" evidence="1">
    <location>
        <begin position="26"/>
        <end position="53"/>
    </location>
</feature>
<protein>
    <recommendedName>
        <fullName evidence="5">Nucleotide exchange factor GrpE</fullName>
    </recommendedName>
</protein>
<dbReference type="KEGG" id="crie:AK829_11220"/>